<dbReference type="Proteomes" id="UP000241771">
    <property type="component" value="Unassembled WGS sequence"/>
</dbReference>
<evidence type="ECO:0000313" key="3">
    <source>
        <dbReference type="Proteomes" id="UP000241771"/>
    </source>
</evidence>
<organism evidence="2 3">
    <name type="scientific">Photobacterium sanctipauli</name>
    <dbReference type="NCBI Taxonomy" id="1342794"/>
    <lineage>
        <taxon>Bacteria</taxon>
        <taxon>Pseudomonadati</taxon>
        <taxon>Pseudomonadota</taxon>
        <taxon>Gammaproteobacteria</taxon>
        <taxon>Vibrionales</taxon>
        <taxon>Vibrionaceae</taxon>
        <taxon>Photobacterium</taxon>
    </lineage>
</organism>
<dbReference type="EMBL" id="PYMA01000001">
    <property type="protein sequence ID" value="PSW22112.1"/>
    <property type="molecule type" value="Genomic_DNA"/>
</dbReference>
<dbReference type="AlphaFoldDB" id="A0A2T3P0V5"/>
<name>A0A2T3P0V5_9GAMM</name>
<keyword evidence="3" id="KW-1185">Reference proteome</keyword>
<feature type="domain" description="Ice-binding protein C-terminal" evidence="1">
    <location>
        <begin position="130"/>
        <end position="151"/>
    </location>
</feature>
<evidence type="ECO:0000313" key="2">
    <source>
        <dbReference type="EMBL" id="PSW22112.1"/>
    </source>
</evidence>
<dbReference type="Pfam" id="PF07589">
    <property type="entry name" value="PEP-CTERM"/>
    <property type="match status" value="1"/>
</dbReference>
<protein>
    <submittedName>
        <fullName evidence="2">PEP-CTERM sorting domain-containing protein</fullName>
    </submittedName>
</protein>
<dbReference type="InterPro" id="IPR013424">
    <property type="entry name" value="Ice-binding_C"/>
</dbReference>
<comment type="caution">
    <text evidence="2">The sequence shown here is derived from an EMBL/GenBank/DDBJ whole genome shotgun (WGS) entry which is preliminary data.</text>
</comment>
<gene>
    <name evidence="2" type="ORF">C9I98_02280</name>
</gene>
<proteinExistence type="predicted"/>
<accession>A0A2T3P0V5</accession>
<evidence type="ECO:0000259" key="1">
    <source>
        <dbReference type="Pfam" id="PF07589"/>
    </source>
</evidence>
<reference evidence="2 3" key="1">
    <citation type="submission" date="2018-01" db="EMBL/GenBank/DDBJ databases">
        <title>Whole genome sequencing of Histamine producing bacteria.</title>
        <authorList>
            <person name="Butler K."/>
        </authorList>
    </citation>
    <scope>NUCLEOTIDE SEQUENCE [LARGE SCALE GENOMIC DNA]</scope>
    <source>
        <strain evidence="2 3">DSM 100436</strain>
    </source>
</reference>
<dbReference type="NCBIfam" id="TIGR02595">
    <property type="entry name" value="PEP_CTERM"/>
    <property type="match status" value="1"/>
</dbReference>
<sequence>MGDSRFRSEYEWEAVGGGSNSVDITASASTEGEVTNGQVESSVSFGLTITIILDEISSIIFGDSMFNAVASAAAGDEPSGSAFGMGGAFNSVFGDLGEFMIDRTFNDVAAGTYILEWEGLEVAGGAERRIPEPASMALFLVGVLGLGLRRKLHIKGLS</sequence>